<dbReference type="Gene3D" id="3.40.630.30">
    <property type="match status" value="1"/>
</dbReference>
<evidence type="ECO:0000256" key="1">
    <source>
        <dbReference type="RuleBase" id="RU368002"/>
    </source>
</evidence>
<evidence type="ECO:0000313" key="4">
    <source>
        <dbReference type="EMBL" id="KAF4105955.1"/>
    </source>
</evidence>
<comment type="similarity">
    <text evidence="1">Belongs to the glycine N-acyltransferase family.</text>
</comment>
<dbReference type="GO" id="GO:0005739">
    <property type="term" value="C:mitochondrion"/>
    <property type="evidence" value="ECO:0007669"/>
    <property type="project" value="InterPro"/>
</dbReference>
<dbReference type="SUPFAM" id="SSF55729">
    <property type="entry name" value="Acyl-CoA N-acyltransferases (Nat)"/>
    <property type="match status" value="1"/>
</dbReference>
<dbReference type="InterPro" id="IPR013653">
    <property type="entry name" value="GCN5-like_dom"/>
</dbReference>
<dbReference type="Pfam" id="PF06021">
    <property type="entry name" value="Gly_acyl_tr_N"/>
    <property type="match status" value="1"/>
</dbReference>
<dbReference type="InterPro" id="IPR015938">
    <property type="entry name" value="Glycine_N-acyltransferase_N"/>
</dbReference>
<sequence length="373" mass="42710">MKILHSDELKIAETTLYAHLPKSIKVYGFVFAMNRGKPHTLEVLVDTWPDFTTIIVRPDPNNNRAKDFMKKVTLYSTDEEVLRRMLAVEDAIDWSTYFLIGGCDLRHSPILKETAASRGVSIKGLSLVHLMTLTEPSHLPELITSELESRLSVLNESHANVVNKTWKFGGDDKGYRNILKLIRYFPTCCITDENNQPVSWVLLYDYCAMGMLHTQPEHRGKGYAKALVEQYMKETSIHRAKWIRDNGTKTMMEIFKEYPRLLDTPGMISQDFLILNPDSASKLTENWVPVFKDKILQFASREKQSLDLLSSVELMSAETQSDVALQVLPVVLPTSVYKIGRKTFKPTFIETRKAFIDIQPSGFRLEDYRNLAL</sequence>
<proteinExistence type="inferred from homology"/>
<name>A0A7J6CH99_9TELE</name>
<evidence type="ECO:0000259" key="3">
    <source>
        <dbReference type="Pfam" id="PF08445"/>
    </source>
</evidence>
<comment type="caution">
    <text evidence="4">The sequence shown here is derived from an EMBL/GenBank/DDBJ whole genome shotgun (WGS) entry which is preliminary data.</text>
</comment>
<reference evidence="4 5" key="1">
    <citation type="submission" date="2020-04" db="EMBL/GenBank/DDBJ databases">
        <title>Chromosome-level genome assembly of a cyprinid fish Onychostoma macrolepis by integration of Nanopore Sequencing, Bionano and Hi-C technology.</title>
        <authorList>
            <person name="Wang D."/>
        </authorList>
    </citation>
    <scope>NUCLEOTIDE SEQUENCE [LARGE SCALE GENOMIC DNA]</scope>
    <source>
        <strain evidence="4">SWU-2019</strain>
        <tissue evidence="4">Muscle</tissue>
    </source>
</reference>
<dbReference type="InterPro" id="IPR016181">
    <property type="entry name" value="Acyl_CoA_acyltransferase"/>
</dbReference>
<dbReference type="AlphaFoldDB" id="A0A7J6CH99"/>
<dbReference type="PANTHER" id="PTHR15298:SF17">
    <property type="entry name" value="GLYCINE N-ACYLTRANSFERASE-LIKE PROTEIN"/>
    <property type="match status" value="1"/>
</dbReference>
<accession>A0A7J6CH99</accession>
<dbReference type="GO" id="GO:0047961">
    <property type="term" value="F:glycine N-acyltransferase activity"/>
    <property type="evidence" value="ECO:0007669"/>
    <property type="project" value="InterPro"/>
</dbReference>
<dbReference type="Pfam" id="PF08445">
    <property type="entry name" value="FR47"/>
    <property type="match status" value="1"/>
</dbReference>
<keyword evidence="1" id="KW-0012">Acyltransferase</keyword>
<dbReference type="EC" id="2.3.1.-" evidence="1"/>
<dbReference type="PANTHER" id="PTHR15298">
    <property type="entry name" value="L-COA N-ACYLTRANSFERASE-RELATED"/>
    <property type="match status" value="1"/>
</dbReference>
<keyword evidence="5" id="KW-1185">Reference proteome</keyword>
<dbReference type="CDD" id="cd04301">
    <property type="entry name" value="NAT_SF"/>
    <property type="match status" value="1"/>
</dbReference>
<evidence type="ECO:0000259" key="2">
    <source>
        <dbReference type="Pfam" id="PF06021"/>
    </source>
</evidence>
<organism evidence="4 5">
    <name type="scientific">Onychostoma macrolepis</name>
    <dbReference type="NCBI Taxonomy" id="369639"/>
    <lineage>
        <taxon>Eukaryota</taxon>
        <taxon>Metazoa</taxon>
        <taxon>Chordata</taxon>
        <taxon>Craniata</taxon>
        <taxon>Vertebrata</taxon>
        <taxon>Euteleostomi</taxon>
        <taxon>Actinopterygii</taxon>
        <taxon>Neopterygii</taxon>
        <taxon>Teleostei</taxon>
        <taxon>Ostariophysi</taxon>
        <taxon>Cypriniformes</taxon>
        <taxon>Cyprinidae</taxon>
        <taxon>Acrossocheilinae</taxon>
        <taxon>Onychostoma</taxon>
    </lineage>
</organism>
<feature type="domain" description="GCN5-related N-acetyltransferase Rv2170-like" evidence="3">
    <location>
        <begin position="194"/>
        <end position="233"/>
    </location>
</feature>
<gene>
    <name evidence="4" type="ORF">G5714_013617</name>
</gene>
<protein>
    <recommendedName>
        <fullName evidence="1">Glycine N-acyltransferase-like protein</fullName>
        <ecNumber evidence="1">2.3.1.-</ecNumber>
    </recommendedName>
</protein>
<feature type="domain" description="Glycine N-acyltransferase N-terminal" evidence="2">
    <location>
        <begin position="5"/>
        <end position="186"/>
    </location>
</feature>
<dbReference type="EMBL" id="JAAMOB010000013">
    <property type="protein sequence ID" value="KAF4105955.1"/>
    <property type="molecule type" value="Genomic_DNA"/>
</dbReference>
<evidence type="ECO:0000313" key="5">
    <source>
        <dbReference type="Proteomes" id="UP000579812"/>
    </source>
</evidence>
<dbReference type="Proteomes" id="UP000579812">
    <property type="component" value="Unassembled WGS sequence"/>
</dbReference>
<keyword evidence="1" id="KW-0808">Transferase</keyword>
<dbReference type="InterPro" id="IPR010313">
    <property type="entry name" value="Glycine_N-acyltransferase"/>
</dbReference>